<reference evidence="2" key="1">
    <citation type="journal article" date="2020" name="Fungal Divers.">
        <title>Resolving the Mortierellaceae phylogeny through synthesis of multi-gene phylogenetics and phylogenomics.</title>
        <authorList>
            <person name="Vandepol N."/>
            <person name="Liber J."/>
            <person name="Desiro A."/>
            <person name="Na H."/>
            <person name="Kennedy M."/>
            <person name="Barry K."/>
            <person name="Grigoriev I.V."/>
            <person name="Miller A.N."/>
            <person name="O'Donnell K."/>
            <person name="Stajich J.E."/>
            <person name="Bonito G."/>
        </authorList>
    </citation>
    <scope>NUCLEOTIDE SEQUENCE</scope>
    <source>
        <strain evidence="2">NVP60</strain>
    </source>
</reference>
<organism evidence="2 3">
    <name type="scientific">Linnemannia gamsii</name>
    <dbReference type="NCBI Taxonomy" id="64522"/>
    <lineage>
        <taxon>Eukaryota</taxon>
        <taxon>Fungi</taxon>
        <taxon>Fungi incertae sedis</taxon>
        <taxon>Mucoromycota</taxon>
        <taxon>Mortierellomycotina</taxon>
        <taxon>Mortierellomycetes</taxon>
        <taxon>Mortierellales</taxon>
        <taxon>Mortierellaceae</taxon>
        <taxon>Linnemannia</taxon>
    </lineage>
</organism>
<protein>
    <submittedName>
        <fullName evidence="2">Uncharacterized protein</fullName>
    </submittedName>
</protein>
<sequence length="115" mass="12983">MKRQQTLFERLDKILGYGEQQSISRLRQYCSLRRDDLEQGKEQDLGWTGEHPDAKRDELKIMRMKLSSGSANLAQALRGRTAVISKSNSVAQSRASEAERSTSCTSCVRVGKEPH</sequence>
<evidence type="ECO:0000313" key="2">
    <source>
        <dbReference type="EMBL" id="KAG0317914.1"/>
    </source>
</evidence>
<dbReference type="EMBL" id="JAAAIN010000219">
    <property type="protein sequence ID" value="KAG0317914.1"/>
    <property type="molecule type" value="Genomic_DNA"/>
</dbReference>
<accession>A0A9P6RHJ9</accession>
<feature type="region of interest" description="Disordered" evidence="1">
    <location>
        <begin position="88"/>
        <end position="115"/>
    </location>
</feature>
<dbReference type="AlphaFoldDB" id="A0A9P6RHJ9"/>
<evidence type="ECO:0000313" key="3">
    <source>
        <dbReference type="Proteomes" id="UP000823405"/>
    </source>
</evidence>
<feature type="compositionally biased region" description="Polar residues" evidence="1">
    <location>
        <begin position="88"/>
        <end position="106"/>
    </location>
</feature>
<proteinExistence type="predicted"/>
<gene>
    <name evidence="2" type="ORF">BGZ97_004672</name>
</gene>
<name>A0A9P6RHJ9_9FUNG</name>
<evidence type="ECO:0000256" key="1">
    <source>
        <dbReference type="SAM" id="MobiDB-lite"/>
    </source>
</evidence>
<dbReference type="Proteomes" id="UP000823405">
    <property type="component" value="Unassembled WGS sequence"/>
</dbReference>
<comment type="caution">
    <text evidence="2">The sequence shown here is derived from an EMBL/GenBank/DDBJ whole genome shotgun (WGS) entry which is preliminary data.</text>
</comment>
<keyword evidence="3" id="KW-1185">Reference proteome</keyword>